<dbReference type="EMBL" id="LIAE01005698">
    <property type="protein sequence ID" value="PAV93130.1"/>
    <property type="molecule type" value="Genomic_DNA"/>
</dbReference>
<evidence type="ECO:0000313" key="2">
    <source>
        <dbReference type="EMBL" id="PAV93130.1"/>
    </source>
</evidence>
<proteinExistence type="predicted"/>
<name>A0A2A2M3U4_9BILA</name>
<reference evidence="2 3" key="1">
    <citation type="journal article" date="2017" name="Curr. Biol.">
        <title>Genome architecture and evolution of a unichromosomal asexual nematode.</title>
        <authorList>
            <person name="Fradin H."/>
            <person name="Zegar C."/>
            <person name="Gutwein M."/>
            <person name="Lucas J."/>
            <person name="Kovtun M."/>
            <person name="Corcoran D."/>
            <person name="Baugh L.R."/>
            <person name="Kiontke K."/>
            <person name="Gunsalus K."/>
            <person name="Fitch D.H."/>
            <person name="Piano F."/>
        </authorList>
    </citation>
    <scope>NUCLEOTIDE SEQUENCE [LARGE SCALE GENOMIC DNA]</scope>
    <source>
        <strain evidence="2">PF1309</strain>
    </source>
</reference>
<keyword evidence="3" id="KW-1185">Reference proteome</keyword>
<protein>
    <submittedName>
        <fullName evidence="2">Uncharacterized protein</fullName>
    </submittedName>
</protein>
<evidence type="ECO:0000313" key="3">
    <source>
        <dbReference type="Proteomes" id="UP000218231"/>
    </source>
</evidence>
<evidence type="ECO:0000256" key="1">
    <source>
        <dbReference type="SAM" id="MobiDB-lite"/>
    </source>
</evidence>
<organism evidence="2 3">
    <name type="scientific">Diploscapter pachys</name>
    <dbReference type="NCBI Taxonomy" id="2018661"/>
    <lineage>
        <taxon>Eukaryota</taxon>
        <taxon>Metazoa</taxon>
        <taxon>Ecdysozoa</taxon>
        <taxon>Nematoda</taxon>
        <taxon>Chromadorea</taxon>
        <taxon>Rhabditida</taxon>
        <taxon>Rhabditina</taxon>
        <taxon>Rhabditomorpha</taxon>
        <taxon>Rhabditoidea</taxon>
        <taxon>Rhabditidae</taxon>
        <taxon>Diploscapter</taxon>
    </lineage>
</organism>
<dbReference type="AlphaFoldDB" id="A0A2A2M3U4"/>
<feature type="region of interest" description="Disordered" evidence="1">
    <location>
        <begin position="15"/>
        <end position="85"/>
    </location>
</feature>
<feature type="compositionally biased region" description="Basic and acidic residues" evidence="1">
    <location>
        <begin position="18"/>
        <end position="42"/>
    </location>
</feature>
<accession>A0A2A2M3U4</accession>
<comment type="caution">
    <text evidence="2">The sequence shown here is derived from an EMBL/GenBank/DDBJ whole genome shotgun (WGS) entry which is preliminary data.</text>
</comment>
<feature type="compositionally biased region" description="Basic and acidic residues" evidence="1">
    <location>
        <begin position="57"/>
        <end position="84"/>
    </location>
</feature>
<sequence>MVRVQGGERSVVIAIGARDVEAREQDREQDQREADQDTERGDAACPDRLGEEGLVEGDERNEAEIGDEHDGGEHPAEAAARLDEPSVAGIARDALRLVVGHPVPRSHPARRGRIGCAIMTRRRRGARVVVGGDWCVVGRTGCCLSFVIPAHAGIHGCGVANDSRATLHTVTMDPGVRRDDELGAWPCRVLRDGGVLVALFFVIPA</sequence>
<gene>
    <name evidence="2" type="ORF">WR25_17055</name>
</gene>
<dbReference type="Proteomes" id="UP000218231">
    <property type="component" value="Unassembled WGS sequence"/>
</dbReference>